<feature type="transmembrane region" description="Helical" evidence="1">
    <location>
        <begin position="137"/>
        <end position="155"/>
    </location>
</feature>
<feature type="transmembrane region" description="Helical" evidence="1">
    <location>
        <begin position="12"/>
        <end position="33"/>
    </location>
</feature>
<protein>
    <submittedName>
        <fullName evidence="2">Putative membrane protein</fullName>
    </submittedName>
</protein>
<accession>A0A4Q7V5Z2</accession>
<gene>
    <name evidence="2" type="ORF">EV383_5878</name>
</gene>
<evidence type="ECO:0000313" key="3">
    <source>
        <dbReference type="Proteomes" id="UP000291591"/>
    </source>
</evidence>
<comment type="caution">
    <text evidence="2">The sequence shown here is derived from an EMBL/GenBank/DDBJ whole genome shotgun (WGS) entry which is preliminary data.</text>
</comment>
<dbReference type="AlphaFoldDB" id="A0A4Q7V5Z2"/>
<dbReference type="OrthoDB" id="428263at2"/>
<dbReference type="RefSeq" id="WP_130293081.1">
    <property type="nucleotide sequence ID" value="NZ_SHKL01000001.1"/>
</dbReference>
<evidence type="ECO:0000256" key="1">
    <source>
        <dbReference type="SAM" id="Phobius"/>
    </source>
</evidence>
<dbReference type="Pfam" id="PF08592">
    <property type="entry name" value="Anthrone_oxy"/>
    <property type="match status" value="1"/>
</dbReference>
<organism evidence="2 3">
    <name type="scientific">Pseudonocardia sediminis</name>
    <dbReference type="NCBI Taxonomy" id="1397368"/>
    <lineage>
        <taxon>Bacteria</taxon>
        <taxon>Bacillati</taxon>
        <taxon>Actinomycetota</taxon>
        <taxon>Actinomycetes</taxon>
        <taxon>Pseudonocardiales</taxon>
        <taxon>Pseudonocardiaceae</taxon>
        <taxon>Pseudonocardia</taxon>
    </lineage>
</organism>
<feature type="transmembrane region" description="Helical" evidence="1">
    <location>
        <begin position="54"/>
        <end position="76"/>
    </location>
</feature>
<dbReference type="EMBL" id="SHKL01000001">
    <property type="protein sequence ID" value="RZT88924.1"/>
    <property type="molecule type" value="Genomic_DNA"/>
</dbReference>
<keyword evidence="1" id="KW-1133">Transmembrane helix</keyword>
<name>A0A4Q7V5Z2_PSEST</name>
<proteinExistence type="predicted"/>
<dbReference type="InterPro" id="IPR013901">
    <property type="entry name" value="Anthrone_oxy"/>
</dbReference>
<evidence type="ECO:0000313" key="2">
    <source>
        <dbReference type="EMBL" id="RZT88924.1"/>
    </source>
</evidence>
<dbReference type="Proteomes" id="UP000291591">
    <property type="component" value="Unassembled WGS sequence"/>
</dbReference>
<keyword evidence="1" id="KW-0812">Transmembrane</keyword>
<reference evidence="2 3" key="1">
    <citation type="submission" date="2019-02" db="EMBL/GenBank/DDBJ databases">
        <title>Sequencing the genomes of 1000 actinobacteria strains.</title>
        <authorList>
            <person name="Klenk H.-P."/>
        </authorList>
    </citation>
    <scope>NUCLEOTIDE SEQUENCE [LARGE SCALE GENOMIC DNA]</scope>
    <source>
        <strain evidence="2 3">DSM 45779</strain>
    </source>
</reference>
<feature type="transmembrane region" description="Helical" evidence="1">
    <location>
        <begin position="88"/>
        <end position="108"/>
    </location>
</feature>
<sequence>MNTLQVVRVLTGAAAVGSGLLGGVYLAFSTAVMPALARRPPAEATAVMQEVNRVILNPVFGTLFTGTALACLATAASPLVAGGAGSGWRVAGGVAGLAAFVPTFAVNIPLNTGLDRDGVVAWAGFAQHWTPSNHLRAALSVLAAVLLLLAVPASGSA</sequence>
<keyword evidence="3" id="KW-1185">Reference proteome</keyword>
<keyword evidence="1" id="KW-0472">Membrane</keyword>